<dbReference type="RefSeq" id="WP_095654950.1">
    <property type="nucleotide sequence ID" value="NZ_NPOA01000004.1"/>
</dbReference>
<evidence type="ECO:0000313" key="2">
    <source>
        <dbReference type="Proteomes" id="UP000218887"/>
    </source>
</evidence>
<dbReference type="EMBL" id="NPOA01000004">
    <property type="protein sequence ID" value="PAV30348.1"/>
    <property type="molecule type" value="Genomic_DNA"/>
</dbReference>
<sequence>MDEQLSKALNDIFAWSQHIRVEAQKKGNDGIDDDALIIQEIIEDYLHGLNIDPTEVIDLNSR</sequence>
<organism evidence="1 2">
    <name type="scientific">Virgibacillus profundi</name>
    <dbReference type="NCBI Taxonomy" id="2024555"/>
    <lineage>
        <taxon>Bacteria</taxon>
        <taxon>Bacillati</taxon>
        <taxon>Bacillota</taxon>
        <taxon>Bacilli</taxon>
        <taxon>Bacillales</taxon>
        <taxon>Bacillaceae</taxon>
        <taxon>Virgibacillus</taxon>
    </lineage>
</organism>
<gene>
    <name evidence="1" type="ORF">CIL05_07710</name>
</gene>
<keyword evidence="2" id="KW-1185">Reference proteome</keyword>
<protein>
    <submittedName>
        <fullName evidence="1">Uncharacterized protein</fullName>
    </submittedName>
</protein>
<reference evidence="1 2" key="1">
    <citation type="submission" date="2017-08" db="EMBL/GenBank/DDBJ databases">
        <title>Virgibacillus indicus sp. nov. and Virgibacillus profoundi sp. nov, two moderately halophilic bacteria isolated from marine sediment by using the Microfluidic Streak Plate.</title>
        <authorList>
            <person name="Xu B."/>
            <person name="Hu B."/>
            <person name="Wang J."/>
            <person name="Zhu Y."/>
            <person name="Huang L."/>
            <person name="Du W."/>
            <person name="Huang Y."/>
        </authorList>
    </citation>
    <scope>NUCLEOTIDE SEQUENCE [LARGE SCALE GENOMIC DNA]</scope>
    <source>
        <strain evidence="1 2">IO3-P3-H5</strain>
    </source>
</reference>
<dbReference type="AlphaFoldDB" id="A0A2A2IG55"/>
<evidence type="ECO:0000313" key="1">
    <source>
        <dbReference type="EMBL" id="PAV30348.1"/>
    </source>
</evidence>
<dbReference type="Proteomes" id="UP000218887">
    <property type="component" value="Unassembled WGS sequence"/>
</dbReference>
<comment type="caution">
    <text evidence="1">The sequence shown here is derived from an EMBL/GenBank/DDBJ whole genome shotgun (WGS) entry which is preliminary data.</text>
</comment>
<name>A0A2A2IG55_9BACI</name>
<proteinExistence type="predicted"/>
<accession>A0A2A2IG55</accession>